<dbReference type="GO" id="GO:0008168">
    <property type="term" value="F:methyltransferase activity"/>
    <property type="evidence" value="ECO:0007669"/>
    <property type="project" value="TreeGrafter"/>
</dbReference>
<evidence type="ECO:0000313" key="2">
    <source>
        <dbReference type="EMBL" id="QXE26002.1"/>
    </source>
</evidence>
<evidence type="ECO:0000313" key="3">
    <source>
        <dbReference type="Proteomes" id="UP000683511"/>
    </source>
</evidence>
<dbReference type="PANTHER" id="PTHR43591">
    <property type="entry name" value="METHYLTRANSFERASE"/>
    <property type="match status" value="1"/>
</dbReference>
<dbReference type="SUPFAM" id="SSF53335">
    <property type="entry name" value="S-adenosyl-L-methionine-dependent methyltransferases"/>
    <property type="match status" value="1"/>
</dbReference>
<evidence type="ECO:0000259" key="1">
    <source>
        <dbReference type="Pfam" id="PF13847"/>
    </source>
</evidence>
<dbReference type="Gene3D" id="3.40.50.150">
    <property type="entry name" value="Vaccinia Virus protein VP39"/>
    <property type="match status" value="1"/>
</dbReference>
<dbReference type="KEGG" id="rsin:B6N60_04729"/>
<reference evidence="2" key="1">
    <citation type="submission" date="2017-04" db="EMBL/GenBank/DDBJ databases">
        <title>Genome deletions in a multicellular cyanobacterial endosymbiont for morphological adaptation in marine diatoms.</title>
        <authorList>
            <person name="Wang Y."/>
            <person name="Gao H."/>
            <person name="Li R."/>
            <person name="Xu X."/>
        </authorList>
    </citation>
    <scope>NUCLEOTIDE SEQUENCE</scope>
    <source>
        <strain evidence="2">FACHB 800</strain>
    </source>
</reference>
<dbReference type="CDD" id="cd02440">
    <property type="entry name" value="AdoMet_MTases"/>
    <property type="match status" value="1"/>
</dbReference>
<sequence length="222" mass="25353">MLRHLEPEVMDSWEEATAYDAMDFSEVNMAFAQQTITLGPPQQALVLDAGTGTARIPILICQMRQKWQIVAIDLAQNMLQIAGKHIQTHNLQQQIKLEFVDAKCLPYKDQQFDMVISNSLVHHLPHPLVFFQELKRVLKPHGAILIRDLFRPANEESLNLLVASMCEDFDQDQKKLVRDSLCAALTVEEVTDLVTQVGLQGVHIYQSSDRHWTVERAWTNPE</sequence>
<dbReference type="Proteomes" id="UP000683511">
    <property type="component" value="Chromosome"/>
</dbReference>
<dbReference type="PANTHER" id="PTHR43591:SF24">
    <property type="entry name" value="2-METHOXY-6-POLYPRENYL-1,4-BENZOQUINOL METHYLASE, MITOCHONDRIAL"/>
    <property type="match status" value="1"/>
</dbReference>
<dbReference type="Pfam" id="PF13847">
    <property type="entry name" value="Methyltransf_31"/>
    <property type="match status" value="1"/>
</dbReference>
<keyword evidence="3" id="KW-1185">Reference proteome</keyword>
<dbReference type="InterPro" id="IPR029063">
    <property type="entry name" value="SAM-dependent_MTases_sf"/>
</dbReference>
<dbReference type="AlphaFoldDB" id="A0A975TC64"/>
<accession>A0A975TC64</accession>
<protein>
    <recommendedName>
        <fullName evidence="1">Methyltransferase domain-containing protein</fullName>
    </recommendedName>
</protein>
<dbReference type="EMBL" id="CP021056">
    <property type="protein sequence ID" value="QXE26002.1"/>
    <property type="molecule type" value="Genomic_DNA"/>
</dbReference>
<dbReference type="InterPro" id="IPR025714">
    <property type="entry name" value="Methyltranfer_dom"/>
</dbReference>
<dbReference type="RefSeq" id="WP_190608743.1">
    <property type="nucleotide sequence ID" value="NZ_CP021056.1"/>
</dbReference>
<feature type="domain" description="Methyltransferase" evidence="1">
    <location>
        <begin position="46"/>
        <end position="173"/>
    </location>
</feature>
<organism evidence="2 3">
    <name type="scientific">Richelia sinica FACHB-800</name>
    <dbReference type="NCBI Taxonomy" id="1357546"/>
    <lineage>
        <taxon>Bacteria</taxon>
        <taxon>Bacillati</taxon>
        <taxon>Cyanobacteriota</taxon>
        <taxon>Cyanophyceae</taxon>
        <taxon>Nostocales</taxon>
        <taxon>Nostocaceae</taxon>
        <taxon>Richelia</taxon>
    </lineage>
</organism>
<gene>
    <name evidence="2" type="ORF">B6N60_04729</name>
</gene>
<proteinExistence type="predicted"/>
<name>A0A975TC64_9NOST</name>